<comment type="caution">
    <text evidence="1">The sequence shown here is derived from an EMBL/GenBank/DDBJ whole genome shotgun (WGS) entry which is preliminary data.</text>
</comment>
<protein>
    <submittedName>
        <fullName evidence="1">Vacuolar protein sorting-associated protein 13A</fullName>
    </submittedName>
</protein>
<organism evidence="1 2">
    <name type="scientific">Cichlidogyrus casuarinus</name>
    <dbReference type="NCBI Taxonomy" id="1844966"/>
    <lineage>
        <taxon>Eukaryota</taxon>
        <taxon>Metazoa</taxon>
        <taxon>Spiralia</taxon>
        <taxon>Lophotrochozoa</taxon>
        <taxon>Platyhelminthes</taxon>
        <taxon>Monogenea</taxon>
        <taxon>Monopisthocotylea</taxon>
        <taxon>Dactylogyridea</taxon>
        <taxon>Ancyrocephalidae</taxon>
        <taxon>Cichlidogyrus</taxon>
    </lineage>
</organism>
<dbReference type="Proteomes" id="UP001626550">
    <property type="component" value="Unassembled WGS sequence"/>
</dbReference>
<dbReference type="EMBL" id="JBJKFK010000067">
    <property type="protein sequence ID" value="KAL3320234.1"/>
    <property type="molecule type" value="Genomic_DNA"/>
</dbReference>
<accession>A0ABD2QL14</accession>
<evidence type="ECO:0000313" key="1">
    <source>
        <dbReference type="EMBL" id="KAL3320234.1"/>
    </source>
</evidence>
<proteinExistence type="predicted"/>
<evidence type="ECO:0000313" key="2">
    <source>
        <dbReference type="Proteomes" id="UP001626550"/>
    </source>
</evidence>
<dbReference type="AlphaFoldDB" id="A0ABD2QL14"/>
<name>A0ABD2QL14_9PLAT</name>
<gene>
    <name evidence="1" type="primary">VPS13A_4</name>
    <name evidence="1" type="ORF">Ciccas_001092</name>
</gene>
<keyword evidence="2" id="KW-1185">Reference proteome</keyword>
<reference evidence="1 2" key="1">
    <citation type="submission" date="2024-11" db="EMBL/GenBank/DDBJ databases">
        <title>Adaptive evolution of stress response genes in parasites aligns with host niche diversity.</title>
        <authorList>
            <person name="Hahn C."/>
            <person name="Resl P."/>
        </authorList>
    </citation>
    <scope>NUCLEOTIDE SEQUENCE [LARGE SCALE GENOMIC DNA]</scope>
    <source>
        <strain evidence="1">EGGRZ-B1_66</strain>
        <tissue evidence="1">Body</tissue>
    </source>
</reference>
<sequence length="205" mass="23120">MTEAQQMQNPANYIYDLYQVQLTDFQILFMNDEMTEWHILQPCALDVVFKLCSVAKYQTGYAKMLIDGCLPVFKLGITDGTLQSVFEIMVNMPFPEPPNVNLTHPEDASKVIADSVNLGQDFLDAVKLDRLAKETQRLIENTGDFFSECLKSKYRELNCLIELCAYQFAISPVYLLVTETASVETIQNLATRQEGSGGAISHRTD</sequence>